<dbReference type="PANTHER" id="PTHR13046">
    <property type="entry name" value="PROTEASE U48 CAAX PRENYL PROTEASE RCE1"/>
    <property type="match status" value="1"/>
</dbReference>
<dbReference type="EC" id="3.4.26.1" evidence="10"/>
<evidence type="ECO:0000256" key="5">
    <source>
        <dbReference type="ARBA" id="ARBA00022801"/>
    </source>
</evidence>
<dbReference type="AlphaFoldDB" id="A0A645BNG8"/>
<evidence type="ECO:0000256" key="2">
    <source>
        <dbReference type="ARBA" id="ARBA00006897"/>
    </source>
</evidence>
<dbReference type="PANTHER" id="PTHR13046:SF0">
    <property type="entry name" value="CAAX PRENYL PROTEASE 2"/>
    <property type="match status" value="1"/>
</dbReference>
<comment type="catalytic activity">
    <reaction evidence="9">
        <text>Hydrolyzes the peptide bond -P2-(S-farnesyl or geranylgeranyl)C-P1'-P2'-P3'-COOH where P1' and P2' are amino acids with aliphatic sidechains and P3' is any C-terminal residue.</text>
        <dbReference type="EC" id="3.4.26.1"/>
    </reaction>
</comment>
<comment type="similarity">
    <text evidence="2">Belongs to the peptidase U48 family.</text>
</comment>
<evidence type="ECO:0000256" key="10">
    <source>
        <dbReference type="ARBA" id="ARBA00049729"/>
    </source>
</evidence>
<name>A0A645BNG8_9ZZZZ</name>
<keyword evidence="8 11" id="KW-0472">Membrane</keyword>
<dbReference type="Pfam" id="PF02517">
    <property type="entry name" value="Rce1-like"/>
    <property type="match status" value="1"/>
</dbReference>
<evidence type="ECO:0000256" key="6">
    <source>
        <dbReference type="ARBA" id="ARBA00022824"/>
    </source>
</evidence>
<dbReference type="EMBL" id="VSSQ01020898">
    <property type="protein sequence ID" value="MPM66121.1"/>
    <property type="molecule type" value="Genomic_DNA"/>
</dbReference>
<keyword evidence="4 11" id="KW-0812">Transmembrane</keyword>
<feature type="transmembrane region" description="Helical" evidence="11">
    <location>
        <begin position="149"/>
        <end position="167"/>
    </location>
</feature>
<reference evidence="13" key="1">
    <citation type="submission" date="2019-08" db="EMBL/GenBank/DDBJ databases">
        <authorList>
            <person name="Kucharzyk K."/>
            <person name="Murdoch R.W."/>
            <person name="Higgins S."/>
            <person name="Loffler F."/>
        </authorList>
    </citation>
    <scope>NUCLEOTIDE SEQUENCE</scope>
</reference>
<evidence type="ECO:0000256" key="9">
    <source>
        <dbReference type="ARBA" id="ARBA00047280"/>
    </source>
</evidence>
<evidence type="ECO:0000256" key="1">
    <source>
        <dbReference type="ARBA" id="ARBA00004477"/>
    </source>
</evidence>
<accession>A0A645BNG8</accession>
<feature type="transmembrane region" description="Helical" evidence="11">
    <location>
        <begin position="179"/>
        <end position="200"/>
    </location>
</feature>
<gene>
    <name evidence="13" type="ORF">SDC9_113028</name>
</gene>
<protein>
    <recommendedName>
        <fullName evidence="10">intramembrane prenyl-peptidase Rce1</fullName>
        <ecNumber evidence="10">3.4.26.1</ecNumber>
    </recommendedName>
</protein>
<dbReference type="GO" id="GO:0004222">
    <property type="term" value="F:metalloendopeptidase activity"/>
    <property type="evidence" value="ECO:0007669"/>
    <property type="project" value="InterPro"/>
</dbReference>
<feature type="transmembrane region" description="Helical" evidence="11">
    <location>
        <begin position="118"/>
        <end position="137"/>
    </location>
</feature>
<evidence type="ECO:0000256" key="8">
    <source>
        <dbReference type="ARBA" id="ARBA00023136"/>
    </source>
</evidence>
<comment type="subcellular location">
    <subcellularLocation>
        <location evidence="1">Endoplasmic reticulum membrane</location>
        <topology evidence="1">Multi-pass membrane protein</topology>
    </subcellularLocation>
</comment>
<dbReference type="GO" id="GO:0071586">
    <property type="term" value="P:CAAX-box protein processing"/>
    <property type="evidence" value="ECO:0007669"/>
    <property type="project" value="InterPro"/>
</dbReference>
<dbReference type="InterPro" id="IPR003675">
    <property type="entry name" value="Rce1/LyrA-like_dom"/>
</dbReference>
<proteinExistence type="inferred from homology"/>
<feature type="transmembrane region" description="Helical" evidence="11">
    <location>
        <begin position="49"/>
        <end position="66"/>
    </location>
</feature>
<sequence length="222" mass="25927">MNNSSELNNNENSYTMIKIIALLIGLQISRVLLKQSVFLVLSYNKFNDVLISTIIMFLLTLFVIYKSKKEKVSLDIFSYMKNKESKIYYFLVTGAVLLLILTSPSFLTKISIETILPLLYTAIMTPIYEELIFRSYIWNILKKENMDEIKIYFLTTVLFSVYHIGYIDEIIMTSGFNHMALIIMIKCSLMLSYGFFIGFFRYRIKNSYSCILVHGFINIFGR</sequence>
<organism evidence="13">
    <name type="scientific">bioreactor metagenome</name>
    <dbReference type="NCBI Taxonomy" id="1076179"/>
    <lineage>
        <taxon>unclassified sequences</taxon>
        <taxon>metagenomes</taxon>
        <taxon>ecological metagenomes</taxon>
    </lineage>
</organism>
<keyword evidence="5" id="KW-0378">Hydrolase</keyword>
<feature type="transmembrane region" description="Helical" evidence="11">
    <location>
        <begin position="87"/>
        <end position="106"/>
    </location>
</feature>
<keyword evidence="7 11" id="KW-1133">Transmembrane helix</keyword>
<evidence type="ECO:0000256" key="7">
    <source>
        <dbReference type="ARBA" id="ARBA00022989"/>
    </source>
</evidence>
<dbReference type="InterPro" id="IPR039731">
    <property type="entry name" value="Rce1"/>
</dbReference>
<keyword evidence="3" id="KW-0645">Protease</keyword>
<evidence type="ECO:0000256" key="11">
    <source>
        <dbReference type="SAM" id="Phobius"/>
    </source>
</evidence>
<evidence type="ECO:0000256" key="3">
    <source>
        <dbReference type="ARBA" id="ARBA00022670"/>
    </source>
</evidence>
<evidence type="ECO:0000259" key="12">
    <source>
        <dbReference type="Pfam" id="PF02517"/>
    </source>
</evidence>
<dbReference type="GO" id="GO:0005789">
    <property type="term" value="C:endoplasmic reticulum membrane"/>
    <property type="evidence" value="ECO:0007669"/>
    <property type="project" value="UniProtKB-SubCell"/>
</dbReference>
<evidence type="ECO:0000313" key="13">
    <source>
        <dbReference type="EMBL" id="MPM66121.1"/>
    </source>
</evidence>
<feature type="domain" description="CAAX prenyl protease 2/Lysostaphin resistance protein A-like" evidence="12">
    <location>
        <begin position="114"/>
        <end position="220"/>
    </location>
</feature>
<comment type="caution">
    <text evidence="13">The sequence shown here is derived from an EMBL/GenBank/DDBJ whole genome shotgun (WGS) entry which is preliminary data.</text>
</comment>
<evidence type="ECO:0000256" key="4">
    <source>
        <dbReference type="ARBA" id="ARBA00022692"/>
    </source>
</evidence>
<keyword evidence="6" id="KW-0256">Endoplasmic reticulum</keyword>